<protein>
    <submittedName>
        <fullName evidence="1">Uncharacterized protein</fullName>
    </submittedName>
</protein>
<dbReference type="AlphaFoldDB" id="S9U809"/>
<dbReference type="PATRIC" id="fig|1117108.3.peg.2799"/>
<dbReference type="Proteomes" id="UP000015344">
    <property type="component" value="Unassembled WGS sequence"/>
</dbReference>
<evidence type="ECO:0000313" key="2">
    <source>
        <dbReference type="Proteomes" id="UP000015344"/>
    </source>
</evidence>
<proteinExistence type="predicted"/>
<evidence type="ECO:0000313" key="1">
    <source>
        <dbReference type="EMBL" id="EPY06620.1"/>
    </source>
</evidence>
<accession>S9U809</accession>
<reference evidence="1 2" key="1">
    <citation type="submission" date="2013-05" db="EMBL/GenBank/DDBJ databases">
        <authorList>
            <person name="Strain E.A."/>
            <person name="Brown E."/>
            <person name="Allard M.W."/>
            <person name="Luo Y.L."/>
        </authorList>
    </citation>
    <scope>NUCLEOTIDE SEQUENCE [LARGE SCALE GENOMIC DNA]</scope>
    <source>
        <strain evidence="1 2">TS-15</strain>
    </source>
</reference>
<sequence>MYIAYEIVSKHTGKVRAIYHNPVPEQIDLEPKGFHAESIPVAEGKAGLTPYLMAKIDTKELYYDYVAIPDLPIDNTSEIDKLKLAVAELAETQEADGTKTKLALAELAELVAGGEK</sequence>
<comment type="caution">
    <text evidence="1">The sequence shown here is derived from an EMBL/GenBank/DDBJ whole genome shotgun (WGS) entry which is preliminary data.</text>
</comment>
<gene>
    <name evidence="1" type="ORF">PAALTS15_13487</name>
</gene>
<organism evidence="1 2">
    <name type="scientific">Paenibacillus alvei TS-15</name>
    <dbReference type="NCBI Taxonomy" id="1117108"/>
    <lineage>
        <taxon>Bacteria</taxon>
        <taxon>Bacillati</taxon>
        <taxon>Bacillota</taxon>
        <taxon>Bacilli</taxon>
        <taxon>Bacillales</taxon>
        <taxon>Paenibacillaceae</taxon>
        <taxon>Paenibacillus</taxon>
    </lineage>
</organism>
<name>S9U809_PAEAL</name>
<dbReference type="EMBL" id="ATMT01000053">
    <property type="protein sequence ID" value="EPY06620.1"/>
    <property type="molecule type" value="Genomic_DNA"/>
</dbReference>
<dbReference type="RefSeq" id="WP_021260034.1">
    <property type="nucleotide sequence ID" value="NZ_ATMT01000053.1"/>
</dbReference>